<gene>
    <name evidence="2" type="ORF">ACFFX0_14600</name>
</gene>
<feature type="region of interest" description="Disordered" evidence="1">
    <location>
        <begin position="1"/>
        <end position="23"/>
    </location>
</feature>
<organism evidence="2 3">
    <name type="scientific">Citricoccus parietis</name>
    <dbReference type="NCBI Taxonomy" id="592307"/>
    <lineage>
        <taxon>Bacteria</taxon>
        <taxon>Bacillati</taxon>
        <taxon>Actinomycetota</taxon>
        <taxon>Actinomycetes</taxon>
        <taxon>Micrococcales</taxon>
        <taxon>Micrococcaceae</taxon>
        <taxon>Citricoccus</taxon>
    </lineage>
</organism>
<sequence>MVHPDAGHGHSAPVTGVPHGRGTRSMVGMAGLYGGTLDHVRTRHYFVPMHGVHGQEPERHQ</sequence>
<evidence type="ECO:0000256" key="1">
    <source>
        <dbReference type="SAM" id="MobiDB-lite"/>
    </source>
</evidence>
<proteinExistence type="predicted"/>
<dbReference type="Proteomes" id="UP001589575">
    <property type="component" value="Unassembled WGS sequence"/>
</dbReference>
<evidence type="ECO:0000313" key="2">
    <source>
        <dbReference type="EMBL" id="MFB9072360.1"/>
    </source>
</evidence>
<evidence type="ECO:0000313" key="3">
    <source>
        <dbReference type="Proteomes" id="UP001589575"/>
    </source>
</evidence>
<name>A0ABV5G094_9MICC</name>
<accession>A0ABV5G094</accession>
<protein>
    <submittedName>
        <fullName evidence="2">Uncharacterized protein</fullName>
    </submittedName>
</protein>
<reference evidence="2 3" key="1">
    <citation type="submission" date="2024-09" db="EMBL/GenBank/DDBJ databases">
        <authorList>
            <person name="Sun Q."/>
            <person name="Mori K."/>
        </authorList>
    </citation>
    <scope>NUCLEOTIDE SEQUENCE [LARGE SCALE GENOMIC DNA]</scope>
    <source>
        <strain evidence="2 3">CCM 7609</strain>
    </source>
</reference>
<keyword evidence="3" id="KW-1185">Reference proteome</keyword>
<dbReference type="EMBL" id="JBHMFI010000001">
    <property type="protein sequence ID" value="MFB9072360.1"/>
    <property type="molecule type" value="Genomic_DNA"/>
</dbReference>
<comment type="caution">
    <text evidence="2">The sequence shown here is derived from an EMBL/GenBank/DDBJ whole genome shotgun (WGS) entry which is preliminary data.</text>
</comment>